<dbReference type="Pfam" id="PF01326">
    <property type="entry name" value="PPDK_N"/>
    <property type="match status" value="1"/>
</dbReference>
<dbReference type="Gene3D" id="3.50.30.10">
    <property type="entry name" value="Phosphohistidine domain"/>
    <property type="match status" value="1"/>
</dbReference>
<dbReference type="Gene3D" id="3.30.470.20">
    <property type="entry name" value="ATP-grasp fold, B domain"/>
    <property type="match status" value="1"/>
</dbReference>
<dbReference type="InterPro" id="IPR002192">
    <property type="entry name" value="PPDK_AMP/ATP-bd"/>
</dbReference>
<keyword evidence="4" id="KW-1185">Reference proteome</keyword>
<dbReference type="Gene3D" id="3.30.1490.20">
    <property type="entry name" value="ATP-grasp fold, A domain"/>
    <property type="match status" value="1"/>
</dbReference>
<dbReference type="InterPro" id="IPR008279">
    <property type="entry name" value="PEP-util_enz_mobile_dom"/>
</dbReference>
<feature type="domain" description="Pyruvate phosphate dikinase AMP/ATP-binding" evidence="2">
    <location>
        <begin position="16"/>
        <end position="321"/>
    </location>
</feature>
<reference evidence="3" key="1">
    <citation type="submission" date="2020-06" db="EMBL/GenBank/DDBJ databases">
        <title>Paenibacillus sp. nov., isolated from soil.</title>
        <authorList>
            <person name="Seo Y.L."/>
        </authorList>
    </citation>
    <scope>NUCLEOTIDE SEQUENCE [LARGE SCALE GENOMIC DNA]</scope>
    <source>
        <strain evidence="3">JW14</strain>
    </source>
</reference>
<organism evidence="3 4">
    <name type="scientific">Paenibacillus agri</name>
    <dbReference type="NCBI Taxonomy" id="2744309"/>
    <lineage>
        <taxon>Bacteria</taxon>
        <taxon>Bacillati</taxon>
        <taxon>Bacillota</taxon>
        <taxon>Bacilli</taxon>
        <taxon>Bacillales</taxon>
        <taxon>Paenibacillaceae</taxon>
        <taxon>Paenibacillus</taxon>
    </lineage>
</organism>
<accession>A0A850EIH1</accession>
<dbReference type="InterPro" id="IPR051549">
    <property type="entry name" value="PEP_Utilizing_Enz"/>
</dbReference>
<dbReference type="InterPro" id="IPR036637">
    <property type="entry name" value="Phosphohistidine_dom_sf"/>
</dbReference>
<dbReference type="PANTHER" id="PTHR43615">
    <property type="entry name" value="PHOSPHOENOLPYRUVATE SYNTHASE-RELATED"/>
    <property type="match status" value="1"/>
</dbReference>
<dbReference type="SUPFAM" id="SSF52009">
    <property type="entry name" value="Phosphohistidine domain"/>
    <property type="match status" value="1"/>
</dbReference>
<protein>
    <recommendedName>
        <fullName evidence="5">Phosphoenolpyruvate synthase</fullName>
    </recommendedName>
</protein>
<dbReference type="SUPFAM" id="SSF56059">
    <property type="entry name" value="Glutathione synthetase ATP-binding domain-like"/>
    <property type="match status" value="1"/>
</dbReference>
<dbReference type="GO" id="GO:0005524">
    <property type="term" value="F:ATP binding"/>
    <property type="evidence" value="ECO:0007669"/>
    <property type="project" value="InterPro"/>
</dbReference>
<proteinExistence type="predicted"/>
<dbReference type="Proteomes" id="UP000564806">
    <property type="component" value="Unassembled WGS sequence"/>
</dbReference>
<evidence type="ECO:0000259" key="1">
    <source>
        <dbReference type="Pfam" id="PF00391"/>
    </source>
</evidence>
<gene>
    <name evidence="3" type="ORF">HPT30_03900</name>
</gene>
<evidence type="ECO:0000313" key="4">
    <source>
        <dbReference type="Proteomes" id="UP000564806"/>
    </source>
</evidence>
<feature type="domain" description="PEP-utilising enzyme mobile" evidence="1">
    <location>
        <begin position="834"/>
        <end position="904"/>
    </location>
</feature>
<dbReference type="InterPro" id="IPR013815">
    <property type="entry name" value="ATP_grasp_subdomain_1"/>
</dbReference>
<comment type="caution">
    <text evidence="3">The sequence shown here is derived from an EMBL/GenBank/DDBJ whole genome shotgun (WGS) entry which is preliminary data.</text>
</comment>
<evidence type="ECO:0000259" key="2">
    <source>
        <dbReference type="Pfam" id="PF01326"/>
    </source>
</evidence>
<name>A0A850EIH1_9BACL</name>
<evidence type="ECO:0000313" key="3">
    <source>
        <dbReference type="EMBL" id="NUU59499.1"/>
    </source>
</evidence>
<dbReference type="RefSeq" id="WP_175370180.1">
    <property type="nucleotide sequence ID" value="NZ_JABWCS010000187.1"/>
</dbReference>
<dbReference type="Pfam" id="PF00391">
    <property type="entry name" value="PEP-utilizers"/>
    <property type="match status" value="1"/>
</dbReference>
<dbReference type="GO" id="GO:0016301">
    <property type="term" value="F:kinase activity"/>
    <property type="evidence" value="ECO:0007669"/>
    <property type="project" value="InterPro"/>
</dbReference>
<evidence type="ECO:0008006" key="5">
    <source>
        <dbReference type="Google" id="ProtNLM"/>
    </source>
</evidence>
<dbReference type="AlphaFoldDB" id="A0A850EIH1"/>
<dbReference type="EMBL" id="JABWCS010000187">
    <property type="protein sequence ID" value="NUU59499.1"/>
    <property type="molecule type" value="Genomic_DNA"/>
</dbReference>
<sequence length="916" mass="103010">MKYIKFLDVIDDEALSLVGGKAANLGRLIKGDFQVPPGFCITTDAYWHFLKSNELAQKINDALTVNETVLFNTQSSEAKIRAFFDAGEIPLEIIKEVEQAYELLNQQTDAGDCCPVAVRSSATSEDLPNMSFAGQQDTFLHVTGIDSLLSNVVQCWSSLWTARAIDYRNRNAVVHEDQALAVVVQQMIPSRVSGVLFTANPLTGKRTEIVIDATWGLGESLVSGQVDPDHFVVDVSSREIVSTYLGEKGLIIRGKPEGGIEEVEEVEGSSVPTLNDSEIMELVMVGERIQDYFKHPQDVEWALNDQGVFYIVQSRSITSLFPIPQTYHKEHSKEEEKSLQVWFSFASWQGVMTPFTPMGQSILSDIIGNISGYLGFRELTLKQRAFYIAAERFYVNITPLVRDTLGRRIILTIMSSLDPTIHSILNRITREGDPWLNSSSQAIKLLLKPRFLWKLGQMWIETARNLIFVKTAPDKLQRHIESALTNIAKRDQDKPIDLLRQVKEYSAALPELLFRHLLPGTLSGHLPMQLLLRLTSTLPRGMQISLDLTRSLPNNITSEMDFQLWNIALAVKEDQESYKCIRLLTDSELSNRYLDNRLPNKVQRLLMDFFQNYGMRGIAEIDIGRKRWTEDPTHVFHVLKSYLEVKDNQSSPVELYQMGVMKAAEAERELESSFKKGLSGSLKRRLALISSKRLRLLGGLRETPKFAIICFLDKIRSNLMCIGTVLTKKDLLAAVDDIFYLHIDEVEQLIVNEDENSEATNKWKNLIEDRKERYLQENRRKRIPRLLLSDGTAFYDEQLGSGEVSQKLSGNPVSPGIVKGRVCVMHDPKEVQLTPGDILVCPATDPAWTPLFLIAGGLIMEVGGMMTHGSVVAREYGIPAIVGAINATSRLQTGQMIRMDGMSGEIEILSDNDDGR</sequence>
<dbReference type="PANTHER" id="PTHR43615:SF1">
    <property type="entry name" value="PPDK_N DOMAIN-CONTAINING PROTEIN"/>
    <property type="match status" value="1"/>
</dbReference>